<proteinExistence type="predicted"/>
<evidence type="ECO:0000313" key="1">
    <source>
        <dbReference type="EMBL" id="MDQ0227931.1"/>
    </source>
</evidence>
<accession>A0ABT9Z7X6</accession>
<protein>
    <recommendedName>
        <fullName evidence="3">Chorismate mutase</fullName>
    </recommendedName>
</protein>
<gene>
    <name evidence="1" type="ORF">J2S02_004278</name>
</gene>
<evidence type="ECO:0008006" key="3">
    <source>
        <dbReference type="Google" id="ProtNLM"/>
    </source>
</evidence>
<name>A0ABT9Z7X6_9BACI</name>
<evidence type="ECO:0000313" key="2">
    <source>
        <dbReference type="Proteomes" id="UP001232245"/>
    </source>
</evidence>
<keyword evidence="2" id="KW-1185">Reference proteome</keyword>
<reference evidence="1 2" key="1">
    <citation type="submission" date="2023-07" db="EMBL/GenBank/DDBJ databases">
        <title>Genomic Encyclopedia of Type Strains, Phase IV (KMG-IV): sequencing the most valuable type-strain genomes for metagenomic binning, comparative biology and taxonomic classification.</title>
        <authorList>
            <person name="Goeker M."/>
        </authorList>
    </citation>
    <scope>NUCLEOTIDE SEQUENCE [LARGE SCALE GENOMIC DNA]</scope>
    <source>
        <strain evidence="1 2">DSM 17723</strain>
    </source>
</reference>
<dbReference type="EMBL" id="JAUSTZ010000012">
    <property type="protein sequence ID" value="MDQ0227931.1"/>
    <property type="molecule type" value="Genomic_DNA"/>
</dbReference>
<sequence>MKQLPFEPPTDHYDKHIEEIDEQICYLMNQRKELSKNNPGFPTKQLIASWSRKYNFYEDYLNSVFANFLSEELFKPVVEPKGFLKNIPILKSFEKDDRFFSVTFVRQYENASVVHFTIDGEDGDDPFPRNFREDHTYFELSIEGEGTDYDCRNEGGGGSGGHEAYTFIVTPALPDDISKYKFVFKEYKIPFQRPTGFEFTI</sequence>
<organism evidence="1 2">
    <name type="scientific">Metabacillus niabensis</name>
    <dbReference type="NCBI Taxonomy" id="324854"/>
    <lineage>
        <taxon>Bacteria</taxon>
        <taxon>Bacillati</taxon>
        <taxon>Bacillota</taxon>
        <taxon>Bacilli</taxon>
        <taxon>Bacillales</taxon>
        <taxon>Bacillaceae</taxon>
        <taxon>Metabacillus</taxon>
    </lineage>
</organism>
<comment type="caution">
    <text evidence="1">The sequence shown here is derived from an EMBL/GenBank/DDBJ whole genome shotgun (WGS) entry which is preliminary data.</text>
</comment>
<dbReference type="RefSeq" id="WP_174880622.1">
    <property type="nucleotide sequence ID" value="NZ_CADEPK010000221.1"/>
</dbReference>
<dbReference type="Proteomes" id="UP001232245">
    <property type="component" value="Unassembled WGS sequence"/>
</dbReference>